<dbReference type="HOGENOM" id="CLU_1473850_0_0_5"/>
<dbReference type="KEGG" id="pami:JCM7686_2260"/>
<accession>S5Y0T1</accession>
<organism evidence="2 3">
    <name type="scientific">Paracoccus aminophilus JCM 7686</name>
    <dbReference type="NCBI Taxonomy" id="1367847"/>
    <lineage>
        <taxon>Bacteria</taxon>
        <taxon>Pseudomonadati</taxon>
        <taxon>Pseudomonadota</taxon>
        <taxon>Alphaproteobacteria</taxon>
        <taxon>Rhodobacterales</taxon>
        <taxon>Paracoccaceae</taxon>
        <taxon>Paracoccus</taxon>
    </lineage>
</organism>
<feature type="region of interest" description="Disordered" evidence="1">
    <location>
        <begin position="123"/>
        <end position="152"/>
    </location>
</feature>
<evidence type="ECO:0000313" key="3">
    <source>
        <dbReference type="Proteomes" id="UP000015480"/>
    </source>
</evidence>
<reference evidence="2 3" key="1">
    <citation type="journal article" date="2014" name="BMC Genomics">
        <title>Architecture and functions of a multipartite genome of the methylotrophic bacterium Paracoccus aminophilus JCM 7686, containing primary and secondary chromids.</title>
        <authorList>
            <person name="Dziewit L."/>
            <person name="Czarnecki J."/>
            <person name="Wibberg D."/>
            <person name="Radlinska M."/>
            <person name="Mrozek P."/>
            <person name="Szymczak M."/>
            <person name="Schluter A."/>
            <person name="Puhler A."/>
            <person name="Bartosik D."/>
        </authorList>
    </citation>
    <scope>NUCLEOTIDE SEQUENCE [LARGE SCALE GENOMIC DNA]</scope>
    <source>
        <strain evidence="2">JCM 7686</strain>
    </source>
</reference>
<proteinExistence type="predicted"/>
<dbReference type="EMBL" id="CP006650">
    <property type="protein sequence ID" value="AGT09330.1"/>
    <property type="molecule type" value="Genomic_DNA"/>
</dbReference>
<gene>
    <name evidence="2" type="ORF">JCM7686_2260</name>
</gene>
<evidence type="ECO:0000313" key="2">
    <source>
        <dbReference type="EMBL" id="AGT09330.1"/>
    </source>
</evidence>
<dbReference type="AlphaFoldDB" id="S5Y0T1"/>
<dbReference type="Proteomes" id="UP000015480">
    <property type="component" value="Chromosome"/>
</dbReference>
<protein>
    <submittedName>
        <fullName evidence="2">Uncharacterized protein</fullName>
    </submittedName>
</protein>
<sequence>MTLPDWITEARVALIISIASASFTFWQGWSAHVSARVAKSAQMRKLPTFEKTEVKESADLDDWRVITITARNHAEVSLQINAVRVTNQNGTIAHYQDAHEPIEDPRPINFIDRARNRAPQARRLRNPLPEHKGLNWAQRLEPSGSKSGSGRPRDVAKIWILAKNVDSHKDFAFDWIWLDGHER</sequence>
<keyword evidence="3" id="KW-1185">Reference proteome</keyword>
<evidence type="ECO:0000256" key="1">
    <source>
        <dbReference type="SAM" id="MobiDB-lite"/>
    </source>
</evidence>
<dbReference type="RefSeq" id="WP_020950968.1">
    <property type="nucleotide sequence ID" value="NC_022041.1"/>
</dbReference>
<name>S5Y0T1_PARAH</name>